<dbReference type="AlphaFoldDB" id="A0A2T1N5W2"/>
<keyword evidence="3" id="KW-1185">Reference proteome</keyword>
<dbReference type="EMBL" id="PXOT01000027">
    <property type="protein sequence ID" value="PSG86953.1"/>
    <property type="molecule type" value="Genomic_DNA"/>
</dbReference>
<accession>A0A2T1N5W2</accession>
<feature type="signal peptide" evidence="1">
    <location>
        <begin position="1"/>
        <end position="20"/>
    </location>
</feature>
<name>A0A2T1N5W2_9FLAO</name>
<organism evidence="2 3">
    <name type="scientific">Mesoflavibacter zeaxanthinifaciens subsp. sabulilitoris</name>
    <dbReference type="NCBI Taxonomy" id="1520893"/>
    <lineage>
        <taxon>Bacteria</taxon>
        <taxon>Pseudomonadati</taxon>
        <taxon>Bacteroidota</taxon>
        <taxon>Flavobacteriia</taxon>
        <taxon>Flavobacteriales</taxon>
        <taxon>Flavobacteriaceae</taxon>
        <taxon>Mesoflavibacter</taxon>
    </lineage>
</organism>
<evidence type="ECO:0008006" key="4">
    <source>
        <dbReference type="Google" id="ProtNLM"/>
    </source>
</evidence>
<reference evidence="2 3" key="1">
    <citation type="submission" date="2018-03" db="EMBL/GenBank/DDBJ databases">
        <title>Mesoflavibacter sp. HG37 and Mesoflavibacter sp. HG96 sp.nov., two marine bacteria isolated from seawater of Western Pacific Ocean.</title>
        <authorList>
            <person name="Cheng H."/>
            <person name="Wu Y.-H."/>
            <person name="Guo L.-L."/>
            <person name="Xu X.-W."/>
        </authorList>
    </citation>
    <scope>NUCLEOTIDE SEQUENCE [LARGE SCALE GENOMIC DNA]</scope>
    <source>
        <strain evidence="2 3">KCTC 42117</strain>
    </source>
</reference>
<dbReference type="Proteomes" id="UP000238430">
    <property type="component" value="Unassembled WGS sequence"/>
</dbReference>
<evidence type="ECO:0000256" key="1">
    <source>
        <dbReference type="SAM" id="SignalP"/>
    </source>
</evidence>
<protein>
    <recommendedName>
        <fullName evidence="4">Lipoprotein</fullName>
    </recommendedName>
</protein>
<keyword evidence="1" id="KW-0732">Signal</keyword>
<sequence length="159" mass="17621">MKTYILIFLTLFLNACNASKNIPSNLAESNTEISTNAKTTQLDISSFEYSAVTRGGYLMIKANKDKITYQLSRTSKEKTKDCTTKNWETLTNLASNFGITKINEFEAPSKAHQYDGAAIASLKIYVGEKTYGSQSFDAGNPPKEIAELVNYLLNLVPKN</sequence>
<dbReference type="RefSeq" id="WP_106680291.1">
    <property type="nucleotide sequence ID" value="NZ_JACHWV010000002.1"/>
</dbReference>
<proteinExistence type="predicted"/>
<feature type="chain" id="PRO_5015479688" description="Lipoprotein" evidence="1">
    <location>
        <begin position="21"/>
        <end position="159"/>
    </location>
</feature>
<gene>
    <name evidence="2" type="ORF">C7H61_12650</name>
</gene>
<evidence type="ECO:0000313" key="2">
    <source>
        <dbReference type="EMBL" id="PSG86953.1"/>
    </source>
</evidence>
<dbReference type="OrthoDB" id="880459at2"/>
<evidence type="ECO:0000313" key="3">
    <source>
        <dbReference type="Proteomes" id="UP000238430"/>
    </source>
</evidence>
<comment type="caution">
    <text evidence="2">The sequence shown here is derived from an EMBL/GenBank/DDBJ whole genome shotgun (WGS) entry which is preliminary data.</text>
</comment>